<name>A0A9D1W579_9FIRM</name>
<accession>A0A9D1W579</accession>
<reference evidence="11" key="1">
    <citation type="journal article" date="2021" name="PeerJ">
        <title>Extensive microbial diversity within the chicken gut microbiome revealed by metagenomics and culture.</title>
        <authorList>
            <person name="Gilroy R."/>
            <person name="Ravi A."/>
            <person name="Getino M."/>
            <person name="Pursley I."/>
            <person name="Horton D.L."/>
            <person name="Alikhan N.F."/>
            <person name="Baker D."/>
            <person name="Gharbi K."/>
            <person name="Hall N."/>
            <person name="Watson M."/>
            <person name="Adriaenssens E.M."/>
            <person name="Foster-Nyarko E."/>
            <person name="Jarju S."/>
            <person name="Secka A."/>
            <person name="Antonio M."/>
            <person name="Oren A."/>
            <person name="Chaudhuri R.R."/>
            <person name="La Ragione R."/>
            <person name="Hildebrand F."/>
            <person name="Pallen M.J."/>
        </authorList>
    </citation>
    <scope>NUCLEOTIDE SEQUENCE</scope>
    <source>
        <strain evidence="11">ChiGjej4B4-12881</strain>
    </source>
</reference>
<dbReference type="SMART" id="SM00729">
    <property type="entry name" value="Elp3"/>
    <property type="match status" value="1"/>
</dbReference>
<dbReference type="SFLD" id="SFLDS00029">
    <property type="entry name" value="Radical_SAM"/>
    <property type="match status" value="1"/>
</dbReference>
<keyword evidence="8 9" id="KW-0143">Chaperone</keyword>
<dbReference type="AlphaFoldDB" id="A0A9D1W579"/>
<evidence type="ECO:0000256" key="5">
    <source>
        <dbReference type="ARBA" id="ARBA00022723"/>
    </source>
</evidence>
<dbReference type="InterPro" id="IPR006638">
    <property type="entry name" value="Elp3/MiaA/NifB-like_rSAM"/>
</dbReference>
<dbReference type="GO" id="GO:0004109">
    <property type="term" value="F:coproporphyrinogen oxidase activity"/>
    <property type="evidence" value="ECO:0007669"/>
    <property type="project" value="InterPro"/>
</dbReference>
<dbReference type="EMBL" id="DXEU01000131">
    <property type="protein sequence ID" value="HIX52609.1"/>
    <property type="molecule type" value="Genomic_DNA"/>
</dbReference>
<comment type="subcellular location">
    <subcellularLocation>
        <location evidence="9">Cytoplasm</location>
    </subcellularLocation>
</comment>
<evidence type="ECO:0000256" key="8">
    <source>
        <dbReference type="ARBA" id="ARBA00023186"/>
    </source>
</evidence>
<dbReference type="GO" id="GO:0005737">
    <property type="term" value="C:cytoplasm"/>
    <property type="evidence" value="ECO:0007669"/>
    <property type="project" value="UniProtKB-SubCell"/>
</dbReference>
<keyword evidence="6 9" id="KW-0408">Iron</keyword>
<keyword evidence="5 9" id="KW-0479">Metal-binding</keyword>
<evidence type="ECO:0000256" key="6">
    <source>
        <dbReference type="ARBA" id="ARBA00023004"/>
    </source>
</evidence>
<dbReference type="NCBIfam" id="TIGR00539">
    <property type="entry name" value="hemN_rel"/>
    <property type="match status" value="1"/>
</dbReference>
<dbReference type="SFLD" id="SFLDG01082">
    <property type="entry name" value="B12-binding_domain_containing"/>
    <property type="match status" value="1"/>
</dbReference>
<organism evidence="11 12">
    <name type="scientific">Candidatus Lachnoclostridium stercoripullorum</name>
    <dbReference type="NCBI Taxonomy" id="2838635"/>
    <lineage>
        <taxon>Bacteria</taxon>
        <taxon>Bacillati</taxon>
        <taxon>Bacillota</taxon>
        <taxon>Clostridia</taxon>
        <taxon>Lachnospirales</taxon>
        <taxon>Lachnospiraceae</taxon>
    </lineage>
</organism>
<feature type="domain" description="Radical SAM core" evidence="10">
    <location>
        <begin position="1"/>
        <end position="240"/>
    </location>
</feature>
<keyword evidence="7 9" id="KW-0411">Iron-sulfur</keyword>
<evidence type="ECO:0000259" key="10">
    <source>
        <dbReference type="PROSITE" id="PS51918"/>
    </source>
</evidence>
<evidence type="ECO:0000256" key="7">
    <source>
        <dbReference type="ARBA" id="ARBA00023014"/>
    </source>
</evidence>
<proteinExistence type="inferred from homology"/>
<dbReference type="InterPro" id="IPR013785">
    <property type="entry name" value="Aldolase_TIM"/>
</dbReference>
<keyword evidence="9" id="KW-0004">4Fe-4S</keyword>
<sequence>MNDKKSLELYIHIPFCERKCAYCDFLSMPATAAVQLQYVEKLIDELIGESGGVRDYEVSSIFIGGGTPSVLPGEYILGILQATADYFDVKKDAEITLEANPGTLDEHKLQCYREGGVNRISLGLQSADDWELHILGRIHTYDDFLRSYEQVRLAGFSNVNVDLMSALPGQTLESWEKTLKKVMMLRPEHISAYSLMIEEGTPFYVKYGEGKKAFPPLPDEDTEREMYHVTRTMMEAAGYRRYEISNYSRPGFECRHNLGYWTGVDYLGLGLGASSFVSGYRFKKEENLRAYLEQASSPDFPSCLYRDIHRLTDRERMEEFMFLGLRLTEGVSGAEFLRRFGQNMWNVYGPVMEDMEAKGLLKVEHPRVFLTERGMDLSNYVMSRFLLD</sequence>
<evidence type="ECO:0000313" key="12">
    <source>
        <dbReference type="Proteomes" id="UP000886780"/>
    </source>
</evidence>
<keyword evidence="9" id="KW-0963">Cytoplasm</keyword>
<evidence type="ECO:0000256" key="4">
    <source>
        <dbReference type="ARBA" id="ARBA00022691"/>
    </source>
</evidence>
<dbReference type="GO" id="GO:0046872">
    <property type="term" value="F:metal ion binding"/>
    <property type="evidence" value="ECO:0007669"/>
    <property type="project" value="UniProtKB-UniRule"/>
</dbReference>
<dbReference type="PROSITE" id="PS51918">
    <property type="entry name" value="RADICAL_SAM"/>
    <property type="match status" value="1"/>
</dbReference>
<evidence type="ECO:0000256" key="1">
    <source>
        <dbReference type="ARBA" id="ARBA00006100"/>
    </source>
</evidence>
<dbReference type="SFLD" id="SFLDF00288">
    <property type="entry name" value="HemN-like__clustered_with_nucl"/>
    <property type="match status" value="1"/>
</dbReference>
<dbReference type="SFLD" id="SFLDF00562">
    <property type="entry name" value="HemN-like__clustered_with_heat"/>
    <property type="match status" value="1"/>
</dbReference>
<dbReference type="InterPro" id="IPR004559">
    <property type="entry name" value="HemW-like"/>
</dbReference>
<evidence type="ECO:0000256" key="2">
    <source>
        <dbReference type="ARBA" id="ARBA00017228"/>
    </source>
</evidence>
<dbReference type="SUPFAM" id="SSF102114">
    <property type="entry name" value="Radical SAM enzymes"/>
    <property type="match status" value="1"/>
</dbReference>
<gene>
    <name evidence="11" type="primary">hemW</name>
    <name evidence="11" type="ORF">IAA28_07375</name>
</gene>
<dbReference type="InterPro" id="IPR034505">
    <property type="entry name" value="Coproporphyrinogen-III_oxidase"/>
</dbReference>
<dbReference type="Pfam" id="PF06969">
    <property type="entry name" value="HemN_C"/>
    <property type="match status" value="1"/>
</dbReference>
<evidence type="ECO:0000256" key="3">
    <source>
        <dbReference type="ARBA" id="ARBA00022617"/>
    </source>
</evidence>
<keyword evidence="3 9" id="KW-0349">Heme</keyword>
<dbReference type="GO" id="GO:0006779">
    <property type="term" value="P:porphyrin-containing compound biosynthetic process"/>
    <property type="evidence" value="ECO:0007669"/>
    <property type="project" value="InterPro"/>
</dbReference>
<evidence type="ECO:0000313" key="11">
    <source>
        <dbReference type="EMBL" id="HIX52609.1"/>
    </source>
</evidence>
<comment type="similarity">
    <text evidence="1">Belongs to the anaerobic coproporphyrinogen-III oxidase family. HemW subfamily.</text>
</comment>
<dbReference type="InterPro" id="IPR007197">
    <property type="entry name" value="rSAM"/>
</dbReference>
<dbReference type="SFLD" id="SFLDG01065">
    <property type="entry name" value="anaerobic_coproporphyrinogen-I"/>
    <property type="match status" value="1"/>
</dbReference>
<dbReference type="CDD" id="cd01335">
    <property type="entry name" value="Radical_SAM"/>
    <property type="match status" value="1"/>
</dbReference>
<protein>
    <recommendedName>
        <fullName evidence="2 9">Heme chaperone HemW</fullName>
    </recommendedName>
</protein>
<keyword evidence="4 9" id="KW-0949">S-adenosyl-L-methionine</keyword>
<dbReference type="Pfam" id="PF04055">
    <property type="entry name" value="Radical_SAM"/>
    <property type="match status" value="1"/>
</dbReference>
<dbReference type="PANTHER" id="PTHR13932:SF5">
    <property type="entry name" value="RADICAL S-ADENOSYL METHIONINE DOMAIN-CONTAINING PROTEIN 1, MITOCHONDRIAL"/>
    <property type="match status" value="1"/>
</dbReference>
<dbReference type="Gene3D" id="3.20.20.70">
    <property type="entry name" value="Aldolase class I"/>
    <property type="match status" value="1"/>
</dbReference>
<reference evidence="11" key="2">
    <citation type="submission" date="2021-04" db="EMBL/GenBank/DDBJ databases">
        <authorList>
            <person name="Gilroy R."/>
        </authorList>
    </citation>
    <scope>NUCLEOTIDE SEQUENCE</scope>
    <source>
        <strain evidence="11">ChiGjej4B4-12881</strain>
    </source>
</reference>
<comment type="caution">
    <text evidence="11">The sequence shown here is derived from an EMBL/GenBank/DDBJ whole genome shotgun (WGS) entry which is preliminary data.</text>
</comment>
<dbReference type="GO" id="GO:0051539">
    <property type="term" value="F:4 iron, 4 sulfur cluster binding"/>
    <property type="evidence" value="ECO:0007669"/>
    <property type="project" value="UniProtKB-UniRule"/>
</dbReference>
<evidence type="ECO:0000256" key="9">
    <source>
        <dbReference type="RuleBase" id="RU364116"/>
    </source>
</evidence>
<dbReference type="InterPro" id="IPR010723">
    <property type="entry name" value="HemN_C"/>
</dbReference>
<dbReference type="Proteomes" id="UP000886780">
    <property type="component" value="Unassembled WGS sequence"/>
</dbReference>
<dbReference type="PANTHER" id="PTHR13932">
    <property type="entry name" value="COPROPORPHYRINIGEN III OXIDASE"/>
    <property type="match status" value="1"/>
</dbReference>
<comment type="function">
    <text evidence="9">Probably acts as a heme chaperone, transferring heme to an unknown acceptor. Binds one molecule of heme per monomer, possibly covalently. Binds 1 [4Fe-4S] cluster. The cluster is coordinated with 3 cysteines and an exchangeable S-adenosyl-L-methionine.</text>
</comment>
<dbReference type="InterPro" id="IPR058240">
    <property type="entry name" value="rSAM_sf"/>
</dbReference>